<dbReference type="Proteomes" id="UP000310506">
    <property type="component" value="Unassembled WGS sequence"/>
</dbReference>
<feature type="transmembrane region" description="Helical" evidence="1">
    <location>
        <begin position="129"/>
        <end position="151"/>
    </location>
</feature>
<gene>
    <name evidence="2" type="ORF">ESZ54_08275</name>
</gene>
<dbReference type="OrthoDB" id="2194267at2"/>
<accession>A0A4S3B2C3</accession>
<sequence length="152" mass="17454">MPVILQIKIIVLLILFINFIYRMIQFSLKTTKKAFSADEKYQFYCTSCKKKYELNGIEAKEKVKYAPTVRVNRDVKYKFTCPQCGQKAFQVKIYDFDHVKAQGLVNVQADRGTINGALENLPELLLKGILPIMVGMILFNILKKIIAVMLVN</sequence>
<dbReference type="RefSeq" id="WP_136137198.1">
    <property type="nucleotide sequence ID" value="NZ_SDGV01000017.1"/>
</dbReference>
<keyword evidence="1" id="KW-0812">Transmembrane</keyword>
<evidence type="ECO:0000313" key="3">
    <source>
        <dbReference type="Proteomes" id="UP000310506"/>
    </source>
</evidence>
<evidence type="ECO:0000256" key="1">
    <source>
        <dbReference type="SAM" id="Phobius"/>
    </source>
</evidence>
<feature type="transmembrane region" description="Helical" evidence="1">
    <location>
        <begin position="6"/>
        <end position="24"/>
    </location>
</feature>
<keyword evidence="1" id="KW-0472">Membrane</keyword>
<dbReference type="AlphaFoldDB" id="A0A4S3B2C3"/>
<comment type="caution">
    <text evidence="2">The sequence shown here is derived from an EMBL/GenBank/DDBJ whole genome shotgun (WGS) entry which is preliminary data.</text>
</comment>
<keyword evidence="3" id="KW-1185">Reference proteome</keyword>
<protein>
    <submittedName>
        <fullName evidence="2">Uncharacterized protein</fullName>
    </submittedName>
</protein>
<evidence type="ECO:0000313" key="2">
    <source>
        <dbReference type="EMBL" id="THB60952.1"/>
    </source>
</evidence>
<keyword evidence="1" id="KW-1133">Transmembrane helix</keyword>
<organism evidence="2 3">
    <name type="scientific">Vagococcus silagei</name>
    <dbReference type="NCBI Taxonomy" id="2508885"/>
    <lineage>
        <taxon>Bacteria</taxon>
        <taxon>Bacillati</taxon>
        <taxon>Bacillota</taxon>
        <taxon>Bacilli</taxon>
        <taxon>Lactobacillales</taxon>
        <taxon>Enterococcaceae</taxon>
        <taxon>Vagococcus</taxon>
    </lineage>
</organism>
<proteinExistence type="predicted"/>
<dbReference type="EMBL" id="SDGV01000017">
    <property type="protein sequence ID" value="THB60952.1"/>
    <property type="molecule type" value="Genomic_DNA"/>
</dbReference>
<name>A0A4S3B2C3_9ENTE</name>
<reference evidence="2 3" key="1">
    <citation type="submission" date="2019-01" db="EMBL/GenBank/DDBJ databases">
        <title>Vagococcus silagei sp. nov. isolated from brewer's grain.</title>
        <authorList>
            <person name="Guu J.-R."/>
        </authorList>
    </citation>
    <scope>NUCLEOTIDE SEQUENCE [LARGE SCALE GENOMIC DNA]</scope>
    <source>
        <strain evidence="2 3">2B-2</strain>
    </source>
</reference>